<evidence type="ECO:0000259" key="3">
    <source>
        <dbReference type="PROSITE" id="PS51123"/>
    </source>
</evidence>
<proteinExistence type="predicted"/>
<organism evidence="4 5">
    <name type="scientific">Seonamhaeicola sediminis</name>
    <dbReference type="NCBI Taxonomy" id="2528206"/>
    <lineage>
        <taxon>Bacteria</taxon>
        <taxon>Pseudomonadati</taxon>
        <taxon>Bacteroidota</taxon>
        <taxon>Flavobacteriia</taxon>
        <taxon>Flavobacteriales</taxon>
        <taxon>Flavobacteriaceae</taxon>
    </lineage>
</organism>
<gene>
    <name evidence="4" type="ORF">E1J38_002365</name>
</gene>
<keyword evidence="2" id="KW-0812">Transmembrane</keyword>
<dbReference type="InterPro" id="IPR050330">
    <property type="entry name" value="Bact_OuterMem_StrucFunc"/>
</dbReference>
<dbReference type="EMBL" id="SMZJ02000001">
    <property type="protein sequence ID" value="TWO34723.1"/>
    <property type="molecule type" value="Genomic_DNA"/>
</dbReference>
<dbReference type="GO" id="GO:0016020">
    <property type="term" value="C:membrane"/>
    <property type="evidence" value="ECO:0007669"/>
    <property type="project" value="UniProtKB-UniRule"/>
</dbReference>
<protein>
    <submittedName>
        <fullName evidence="4">OmpA family protein</fullName>
    </submittedName>
</protein>
<keyword evidence="5" id="KW-1185">Reference proteome</keyword>
<dbReference type="AlphaFoldDB" id="A0A562YI52"/>
<dbReference type="InterPro" id="IPR006665">
    <property type="entry name" value="OmpA-like"/>
</dbReference>
<dbReference type="RefSeq" id="WP_133354276.1">
    <property type="nucleotide sequence ID" value="NZ_SMZJ02000001.1"/>
</dbReference>
<dbReference type="Proteomes" id="UP000295814">
    <property type="component" value="Unassembled WGS sequence"/>
</dbReference>
<dbReference type="InterPro" id="IPR036737">
    <property type="entry name" value="OmpA-like_sf"/>
</dbReference>
<reference evidence="4 5" key="1">
    <citation type="submission" date="2019-07" db="EMBL/GenBank/DDBJ databases">
        <title>Seonamhaeicola sp. W255 draft genome.</title>
        <authorList>
            <person name="Zhang X.-Y."/>
            <person name="Zhang R."/>
            <person name="Zhong Y.-L."/>
            <person name="Du Z.-J."/>
        </authorList>
    </citation>
    <scope>NUCLEOTIDE SEQUENCE [LARGE SCALE GENOMIC DNA]</scope>
    <source>
        <strain evidence="4 5">W255</strain>
    </source>
</reference>
<dbReference type="PROSITE" id="PS51123">
    <property type="entry name" value="OMPA_2"/>
    <property type="match status" value="1"/>
</dbReference>
<keyword evidence="2" id="KW-1133">Transmembrane helix</keyword>
<feature type="domain" description="OmpA-like" evidence="3">
    <location>
        <begin position="80"/>
        <end position="230"/>
    </location>
</feature>
<evidence type="ECO:0000313" key="4">
    <source>
        <dbReference type="EMBL" id="TWO34723.1"/>
    </source>
</evidence>
<evidence type="ECO:0000256" key="2">
    <source>
        <dbReference type="SAM" id="Phobius"/>
    </source>
</evidence>
<dbReference type="Gene3D" id="3.30.1330.60">
    <property type="entry name" value="OmpA-like domain"/>
    <property type="match status" value="1"/>
</dbReference>
<dbReference type="PANTHER" id="PTHR30329">
    <property type="entry name" value="STATOR ELEMENT OF FLAGELLAR MOTOR COMPLEX"/>
    <property type="match status" value="1"/>
</dbReference>
<dbReference type="PANTHER" id="PTHR30329:SF21">
    <property type="entry name" value="LIPOPROTEIN YIAD-RELATED"/>
    <property type="match status" value="1"/>
</dbReference>
<dbReference type="SUPFAM" id="SSF103088">
    <property type="entry name" value="OmpA-like"/>
    <property type="match status" value="1"/>
</dbReference>
<keyword evidence="1 2" id="KW-0472">Membrane</keyword>
<accession>A0A562YI52</accession>
<feature type="transmembrane region" description="Helical" evidence="2">
    <location>
        <begin position="12"/>
        <end position="36"/>
    </location>
</feature>
<dbReference type="OrthoDB" id="9782229at2"/>
<comment type="caution">
    <text evidence="4">The sequence shown here is derived from an EMBL/GenBank/DDBJ whole genome shotgun (WGS) entry which is preliminary data.</text>
</comment>
<name>A0A562YI52_9FLAO</name>
<evidence type="ECO:0000256" key="1">
    <source>
        <dbReference type="PROSITE-ProRule" id="PRU00473"/>
    </source>
</evidence>
<evidence type="ECO:0000313" key="5">
    <source>
        <dbReference type="Proteomes" id="UP000295814"/>
    </source>
</evidence>
<sequence>MSEFGKNNKDNVWISFSDIMTGLMVIFMFIAISYIVEVQKKQKERDIIFEEFKATKDQLYSELKEEFKDDFKEWDVELDKDLSIKFTNPDVLFSLGKANIRKKFKKILDEFLPRYFDVLMQDKYADKIAEIRIEGHTDETPAYNYDIDPYIGNIKLSQERSAEVLKYFHRMEYYQSLDVFDLKRLEFWLTANGLSYGRTLDANKELTILSGNKPNNEISRRVEFRIVTTSESLVERVIKELEK</sequence>